<dbReference type="EMBL" id="JH000004">
    <property type="protein sequence ID" value="EGV94049.1"/>
    <property type="molecule type" value="Genomic_DNA"/>
</dbReference>
<evidence type="ECO:0000313" key="3">
    <source>
        <dbReference type="Proteomes" id="UP000001075"/>
    </source>
</evidence>
<feature type="signal peptide" evidence="1">
    <location>
        <begin position="1"/>
        <end position="16"/>
    </location>
</feature>
<gene>
    <name evidence="2" type="ORF">I79_000198</name>
</gene>
<organism evidence="2 3">
    <name type="scientific">Cricetulus griseus</name>
    <name type="common">Chinese hamster</name>
    <name type="synonym">Cricetulus barabensis griseus</name>
    <dbReference type="NCBI Taxonomy" id="10029"/>
    <lineage>
        <taxon>Eukaryota</taxon>
        <taxon>Metazoa</taxon>
        <taxon>Chordata</taxon>
        <taxon>Craniata</taxon>
        <taxon>Vertebrata</taxon>
        <taxon>Euteleostomi</taxon>
        <taxon>Mammalia</taxon>
        <taxon>Eutheria</taxon>
        <taxon>Euarchontoglires</taxon>
        <taxon>Glires</taxon>
        <taxon>Rodentia</taxon>
        <taxon>Myomorpha</taxon>
        <taxon>Muroidea</taxon>
        <taxon>Cricetidae</taxon>
        <taxon>Cricetinae</taxon>
        <taxon>Cricetulus</taxon>
    </lineage>
</organism>
<accession>G3GRQ5</accession>
<evidence type="ECO:0000313" key="2">
    <source>
        <dbReference type="EMBL" id="EGV94049.1"/>
    </source>
</evidence>
<dbReference type="AlphaFoldDB" id="G3GRQ5"/>
<feature type="chain" id="PRO_5003443660" evidence="1">
    <location>
        <begin position="17"/>
        <end position="55"/>
    </location>
</feature>
<dbReference type="Proteomes" id="UP000001075">
    <property type="component" value="Unassembled WGS sequence"/>
</dbReference>
<proteinExistence type="predicted"/>
<sequence length="55" mass="6278">MAQLLRALAVLAKVLGSFPSTDMAANIHLELQFQRICHLWSLWSSGTYMVQHKHK</sequence>
<dbReference type="InParanoid" id="G3GRQ5"/>
<keyword evidence="1" id="KW-0732">Signal</keyword>
<evidence type="ECO:0000256" key="1">
    <source>
        <dbReference type="SAM" id="SignalP"/>
    </source>
</evidence>
<protein>
    <submittedName>
        <fullName evidence="2">Uncharacterized protein</fullName>
    </submittedName>
</protein>
<name>G3GRQ5_CRIGR</name>
<reference evidence="3" key="1">
    <citation type="journal article" date="2011" name="Nat. Biotechnol.">
        <title>The genomic sequence of the Chinese hamster ovary (CHO)-K1 cell line.</title>
        <authorList>
            <person name="Xu X."/>
            <person name="Nagarajan H."/>
            <person name="Lewis N.E."/>
            <person name="Pan S."/>
            <person name="Cai Z."/>
            <person name="Liu X."/>
            <person name="Chen W."/>
            <person name="Xie M."/>
            <person name="Wang W."/>
            <person name="Hammond S."/>
            <person name="Andersen M.R."/>
            <person name="Neff N."/>
            <person name="Passarelli B."/>
            <person name="Koh W."/>
            <person name="Fan H.C."/>
            <person name="Wang J."/>
            <person name="Gui Y."/>
            <person name="Lee K.H."/>
            <person name="Betenbaugh M.J."/>
            <person name="Quake S.R."/>
            <person name="Famili I."/>
            <person name="Palsson B.O."/>
            <person name="Wang J."/>
        </authorList>
    </citation>
    <scope>NUCLEOTIDE SEQUENCE [LARGE SCALE GENOMIC DNA]</scope>
    <source>
        <strain evidence="3">CHO K1 cell line</strain>
    </source>
</reference>